<evidence type="ECO:0000256" key="1">
    <source>
        <dbReference type="SAM" id="MobiDB-lite"/>
    </source>
</evidence>
<dbReference type="EMBL" id="JAEVHL010000091">
    <property type="protein sequence ID" value="MBM0277231.1"/>
    <property type="molecule type" value="Genomic_DNA"/>
</dbReference>
<protein>
    <submittedName>
        <fullName evidence="2">Uncharacterized protein</fullName>
    </submittedName>
</protein>
<reference evidence="2 3" key="1">
    <citation type="submission" date="2021-01" db="EMBL/GenBank/DDBJ databases">
        <title>Draft genome sequence of Micromonospora sp. strain STR1s_6.</title>
        <authorList>
            <person name="Karlyshev A."/>
            <person name="Jawad R."/>
        </authorList>
    </citation>
    <scope>NUCLEOTIDE SEQUENCE [LARGE SCALE GENOMIC DNA]</scope>
    <source>
        <strain evidence="2 3">STR1S-6</strain>
    </source>
</reference>
<keyword evidence="3" id="KW-1185">Reference proteome</keyword>
<accession>A0ABS1YJ94</accession>
<sequence length="91" mass="9323">MMDLGDLPTLTAGFAPFTPGQPRPTADNPMPSKPGPRIDATLARLAPNATRAGLTAATTGTDELIAGSRAILARLAPNATRARCRALGQVS</sequence>
<dbReference type="RefSeq" id="WP_203149670.1">
    <property type="nucleotide sequence ID" value="NZ_JAEVHL010000091.1"/>
</dbReference>
<dbReference type="Proteomes" id="UP000622245">
    <property type="component" value="Unassembled WGS sequence"/>
</dbReference>
<organism evidence="2 3">
    <name type="scientific">Micromonospora tarensis</name>
    <dbReference type="NCBI Taxonomy" id="2806100"/>
    <lineage>
        <taxon>Bacteria</taxon>
        <taxon>Bacillati</taxon>
        <taxon>Actinomycetota</taxon>
        <taxon>Actinomycetes</taxon>
        <taxon>Micromonosporales</taxon>
        <taxon>Micromonosporaceae</taxon>
        <taxon>Micromonospora</taxon>
    </lineage>
</organism>
<feature type="region of interest" description="Disordered" evidence="1">
    <location>
        <begin position="1"/>
        <end position="38"/>
    </location>
</feature>
<evidence type="ECO:0000313" key="2">
    <source>
        <dbReference type="EMBL" id="MBM0277231.1"/>
    </source>
</evidence>
<gene>
    <name evidence="2" type="ORF">JM949_18450</name>
</gene>
<comment type="caution">
    <text evidence="2">The sequence shown here is derived from an EMBL/GenBank/DDBJ whole genome shotgun (WGS) entry which is preliminary data.</text>
</comment>
<name>A0ABS1YJ94_9ACTN</name>
<evidence type="ECO:0000313" key="3">
    <source>
        <dbReference type="Proteomes" id="UP000622245"/>
    </source>
</evidence>
<proteinExistence type="predicted"/>